<proteinExistence type="predicted"/>
<reference evidence="1 2" key="1">
    <citation type="submission" date="2024-08" db="EMBL/GenBank/DDBJ databases">
        <title>Draft Genome Sequence of Legionella lytica strain DSB2004, Isolated From a Fire Sprinkler System.</title>
        <authorList>
            <person name="Everhart A.D."/>
            <person name="Kidane D.T."/>
            <person name="Farone A.L."/>
            <person name="Farone M.B."/>
        </authorList>
    </citation>
    <scope>NUCLEOTIDE SEQUENCE [LARGE SCALE GENOMIC DNA]</scope>
    <source>
        <strain evidence="1 2">DSB2004</strain>
    </source>
</reference>
<dbReference type="SUPFAM" id="SSF52540">
    <property type="entry name" value="P-loop containing nucleoside triphosphate hydrolases"/>
    <property type="match status" value="1"/>
</dbReference>
<dbReference type="InterPro" id="IPR027417">
    <property type="entry name" value="P-loop_NTPase"/>
</dbReference>
<evidence type="ECO:0008006" key="3">
    <source>
        <dbReference type="Google" id="ProtNLM"/>
    </source>
</evidence>
<keyword evidence="2" id="KW-1185">Reference proteome</keyword>
<dbReference type="EMBL" id="JBGORX010000001">
    <property type="protein sequence ID" value="MFJ1267134.1"/>
    <property type="molecule type" value="Genomic_DNA"/>
</dbReference>
<dbReference type="Gene3D" id="3.40.50.300">
    <property type="entry name" value="P-loop containing nucleotide triphosphate hydrolases"/>
    <property type="match status" value="1"/>
</dbReference>
<dbReference type="RefSeq" id="WP_400185672.1">
    <property type="nucleotide sequence ID" value="NZ_JBGORX010000001.1"/>
</dbReference>
<protein>
    <recommendedName>
        <fullName evidence="3">UDP-N-acetylglucosamine kinase</fullName>
    </recommendedName>
</protein>
<organism evidence="1 2">
    <name type="scientific">Legionella lytica</name>
    <dbReference type="NCBI Taxonomy" id="96232"/>
    <lineage>
        <taxon>Bacteria</taxon>
        <taxon>Pseudomonadati</taxon>
        <taxon>Pseudomonadota</taxon>
        <taxon>Gammaproteobacteria</taxon>
        <taxon>Legionellales</taxon>
        <taxon>Legionellaceae</taxon>
        <taxon>Legionella</taxon>
    </lineage>
</organism>
<dbReference type="Proteomes" id="UP001615550">
    <property type="component" value="Unassembled WGS sequence"/>
</dbReference>
<gene>
    <name evidence="1" type="ORF">ACD661_01025</name>
</gene>
<comment type="caution">
    <text evidence="1">The sequence shown here is derived from an EMBL/GenBank/DDBJ whole genome shotgun (WGS) entry which is preliminary data.</text>
</comment>
<sequence>MTIYFLFGKTGSGKSYIGELLEKRNILHIDGDKHITPRMLDCLMEDEQMTPDIIDEFVDVLIDVIKVQKEKTPAQSFVISQAMYLDKHRLKLLNAIPDLKFVMIEVEPKLRVNFITCRYQNNKSKVSLRYANEMDKFFERPSHEIILFENNHQEDEILIKQIHKKMPTLFNIAVKEDLVPHRPIQLTK</sequence>
<evidence type="ECO:0000313" key="2">
    <source>
        <dbReference type="Proteomes" id="UP001615550"/>
    </source>
</evidence>
<accession>A0ABW8D6A9</accession>
<evidence type="ECO:0000313" key="1">
    <source>
        <dbReference type="EMBL" id="MFJ1267134.1"/>
    </source>
</evidence>
<name>A0ABW8D6A9_9GAMM</name>